<sequence length="272" mass="30671">MAARENTYLPRSGNRNSEFYAERSPVEVQRQYDHVVEEEPIDCTPGMCVHPAALFHWFEWLLFFILHFLVQVTCDSDTCTMILNEFGYKAMGQIYVLIVDFVLWCMVSVIIIGYSLNLHRSSLSGAILAVEKLYAIIGIIAMVIAGGVGTYCAVQANDPEINFMGRGLTHIQPQWIAAAVLEFIIAIVLIVDLLIQKREGYPFSVTLPKRAPKKAESDSTHALTPSAYNDVDANPYKPTSQPARFTSQYGQFGQFDQEPGMRRPMGRQENYF</sequence>
<evidence type="ECO:0000313" key="2">
    <source>
        <dbReference type="Proteomes" id="UP000095287"/>
    </source>
</evidence>
<feature type="transmembrane region" description="Helical" evidence="1">
    <location>
        <begin position="134"/>
        <end position="154"/>
    </location>
</feature>
<keyword evidence="1" id="KW-0812">Transmembrane</keyword>
<evidence type="ECO:0000256" key="1">
    <source>
        <dbReference type="SAM" id="Phobius"/>
    </source>
</evidence>
<evidence type="ECO:0000313" key="3">
    <source>
        <dbReference type="WBParaSite" id="L893_g19175.t1"/>
    </source>
</evidence>
<dbReference type="AlphaFoldDB" id="A0A1I7YS72"/>
<keyword evidence="1" id="KW-0472">Membrane</keyword>
<feature type="transmembrane region" description="Helical" evidence="1">
    <location>
        <begin position="175"/>
        <end position="195"/>
    </location>
</feature>
<reference evidence="3" key="1">
    <citation type="submission" date="2016-11" db="UniProtKB">
        <authorList>
            <consortium name="WormBaseParasite"/>
        </authorList>
    </citation>
    <scope>IDENTIFICATION</scope>
</reference>
<name>A0A1I7YS72_9BILA</name>
<feature type="transmembrane region" description="Helical" evidence="1">
    <location>
        <begin position="54"/>
        <end position="74"/>
    </location>
</feature>
<protein>
    <submittedName>
        <fullName evidence="3">MARVEL domain-containing protein</fullName>
    </submittedName>
</protein>
<organism evidence="2 3">
    <name type="scientific">Steinernema glaseri</name>
    <dbReference type="NCBI Taxonomy" id="37863"/>
    <lineage>
        <taxon>Eukaryota</taxon>
        <taxon>Metazoa</taxon>
        <taxon>Ecdysozoa</taxon>
        <taxon>Nematoda</taxon>
        <taxon>Chromadorea</taxon>
        <taxon>Rhabditida</taxon>
        <taxon>Tylenchina</taxon>
        <taxon>Panagrolaimomorpha</taxon>
        <taxon>Strongyloidoidea</taxon>
        <taxon>Steinernematidae</taxon>
        <taxon>Steinernema</taxon>
    </lineage>
</organism>
<dbReference type="Proteomes" id="UP000095287">
    <property type="component" value="Unplaced"/>
</dbReference>
<accession>A0A1I7YS72</accession>
<dbReference type="WBParaSite" id="L893_g19175.t1">
    <property type="protein sequence ID" value="L893_g19175.t1"/>
    <property type="gene ID" value="L893_g19175"/>
</dbReference>
<proteinExistence type="predicted"/>
<feature type="transmembrane region" description="Helical" evidence="1">
    <location>
        <begin position="94"/>
        <end position="114"/>
    </location>
</feature>
<keyword evidence="1" id="KW-1133">Transmembrane helix</keyword>
<keyword evidence="2" id="KW-1185">Reference proteome</keyword>